<reference evidence="5 6" key="1">
    <citation type="submission" date="2020-07" db="EMBL/GenBank/DDBJ databases">
        <title>Sequencing the genomes of 1000 actinobacteria strains.</title>
        <authorList>
            <person name="Klenk H.-P."/>
        </authorList>
    </citation>
    <scope>NUCLEOTIDE SEQUENCE [LARGE SCALE GENOMIC DNA]</scope>
    <source>
        <strain evidence="5 6">DSM 104006</strain>
    </source>
</reference>
<evidence type="ECO:0000313" key="5">
    <source>
        <dbReference type="EMBL" id="NYI87524.1"/>
    </source>
</evidence>
<organism evidence="5 6">
    <name type="scientific">Amycolatopsis endophytica</name>
    <dbReference type="NCBI Taxonomy" id="860233"/>
    <lineage>
        <taxon>Bacteria</taxon>
        <taxon>Bacillati</taxon>
        <taxon>Actinomycetota</taxon>
        <taxon>Actinomycetes</taxon>
        <taxon>Pseudonocardiales</taxon>
        <taxon>Pseudonocardiaceae</taxon>
        <taxon>Amycolatopsis</taxon>
    </lineage>
</organism>
<evidence type="ECO:0000259" key="4">
    <source>
        <dbReference type="PROSITE" id="PS50949"/>
    </source>
</evidence>
<dbReference type="Pfam" id="PF00392">
    <property type="entry name" value="GntR"/>
    <property type="match status" value="1"/>
</dbReference>
<evidence type="ECO:0000256" key="3">
    <source>
        <dbReference type="ARBA" id="ARBA00023163"/>
    </source>
</evidence>
<keyword evidence="1" id="KW-0805">Transcription regulation</keyword>
<comment type="caution">
    <text evidence="5">The sequence shown here is derived from an EMBL/GenBank/DDBJ whole genome shotgun (WGS) entry which is preliminary data.</text>
</comment>
<dbReference type="SMART" id="SM00345">
    <property type="entry name" value="HTH_GNTR"/>
    <property type="match status" value="1"/>
</dbReference>
<name>A0A853AY29_9PSEU</name>
<dbReference type="SUPFAM" id="SSF46785">
    <property type="entry name" value="Winged helix' DNA-binding domain"/>
    <property type="match status" value="1"/>
</dbReference>
<keyword evidence="2 5" id="KW-0238">DNA-binding</keyword>
<evidence type="ECO:0000313" key="6">
    <source>
        <dbReference type="Proteomes" id="UP000549616"/>
    </source>
</evidence>
<protein>
    <submittedName>
        <fullName evidence="5">DNA-binding transcriptional regulator YhcF (GntR family)</fullName>
    </submittedName>
</protein>
<evidence type="ECO:0000256" key="1">
    <source>
        <dbReference type="ARBA" id="ARBA00023015"/>
    </source>
</evidence>
<proteinExistence type="predicted"/>
<dbReference type="PANTHER" id="PTHR38445">
    <property type="entry name" value="HTH-TYPE TRANSCRIPTIONAL REPRESSOR YTRA"/>
    <property type="match status" value="1"/>
</dbReference>
<dbReference type="PANTHER" id="PTHR38445:SF9">
    <property type="entry name" value="HTH-TYPE TRANSCRIPTIONAL REPRESSOR YTRA"/>
    <property type="match status" value="1"/>
</dbReference>
<dbReference type="GO" id="GO:0003677">
    <property type="term" value="F:DNA binding"/>
    <property type="evidence" value="ECO:0007669"/>
    <property type="project" value="UniProtKB-KW"/>
</dbReference>
<dbReference type="GO" id="GO:0003700">
    <property type="term" value="F:DNA-binding transcription factor activity"/>
    <property type="evidence" value="ECO:0007669"/>
    <property type="project" value="InterPro"/>
</dbReference>
<dbReference type="Gene3D" id="1.10.10.10">
    <property type="entry name" value="Winged helix-like DNA-binding domain superfamily/Winged helix DNA-binding domain"/>
    <property type="match status" value="1"/>
</dbReference>
<dbReference type="InterPro" id="IPR036388">
    <property type="entry name" value="WH-like_DNA-bd_sf"/>
</dbReference>
<accession>A0A853AY29</accession>
<keyword evidence="6" id="KW-1185">Reference proteome</keyword>
<feature type="domain" description="HTH gntR-type" evidence="4">
    <location>
        <begin position="13"/>
        <end position="81"/>
    </location>
</feature>
<sequence>MRMIVPVDSSSSVPPFEQVRSGLAERINSGALAVGTKLPTVRGLAEELGIAPNTIARAYRELEEAGLIETRGRAGSFVASSGDESLSRAREAAQTYAAVTRALGLSADEALAIARAALRLAR</sequence>
<dbReference type="EMBL" id="JACCFK010000001">
    <property type="protein sequence ID" value="NYI87524.1"/>
    <property type="molecule type" value="Genomic_DNA"/>
</dbReference>
<keyword evidence="3" id="KW-0804">Transcription</keyword>
<dbReference type="PROSITE" id="PS50949">
    <property type="entry name" value="HTH_GNTR"/>
    <property type="match status" value="1"/>
</dbReference>
<evidence type="ECO:0000256" key="2">
    <source>
        <dbReference type="ARBA" id="ARBA00023125"/>
    </source>
</evidence>
<dbReference type="InterPro" id="IPR036390">
    <property type="entry name" value="WH_DNA-bd_sf"/>
</dbReference>
<dbReference type="InterPro" id="IPR000524">
    <property type="entry name" value="Tscrpt_reg_HTH_GntR"/>
</dbReference>
<dbReference type="Proteomes" id="UP000549616">
    <property type="component" value="Unassembled WGS sequence"/>
</dbReference>
<dbReference type="AlphaFoldDB" id="A0A853AY29"/>
<dbReference type="CDD" id="cd07377">
    <property type="entry name" value="WHTH_GntR"/>
    <property type="match status" value="1"/>
</dbReference>
<gene>
    <name evidence="5" type="ORF">HNR02_000847</name>
</gene>